<evidence type="ECO:0000313" key="3">
    <source>
        <dbReference type="Proteomes" id="UP001500936"/>
    </source>
</evidence>
<reference evidence="3" key="1">
    <citation type="journal article" date="2019" name="Int. J. Syst. Evol. Microbiol.">
        <title>The Global Catalogue of Microorganisms (GCM) 10K type strain sequencing project: providing services to taxonomists for standard genome sequencing and annotation.</title>
        <authorList>
            <consortium name="The Broad Institute Genomics Platform"/>
            <consortium name="The Broad Institute Genome Sequencing Center for Infectious Disease"/>
            <person name="Wu L."/>
            <person name="Ma J."/>
        </authorList>
    </citation>
    <scope>NUCLEOTIDE SEQUENCE [LARGE SCALE GENOMIC DNA]</scope>
    <source>
        <strain evidence="3">JCM 17925</strain>
    </source>
</reference>
<dbReference type="SUPFAM" id="SSF54427">
    <property type="entry name" value="NTF2-like"/>
    <property type="match status" value="1"/>
</dbReference>
<dbReference type="InterPro" id="IPR032710">
    <property type="entry name" value="NTF2-like_dom_sf"/>
</dbReference>
<dbReference type="EMBL" id="BAABHB010000001">
    <property type="protein sequence ID" value="GAA4395226.1"/>
    <property type="molecule type" value="Genomic_DNA"/>
</dbReference>
<accession>A0ABP8JS67</accession>
<sequence>MQTAKNVLMDDQLKLLLEKDRIIDTINLLFIATDSRDWEAVKRCFTELVMFDMSSMTGAAPALTTAQEIAAGWEQGLAPLKAVHHQAGNYRVRIHGDQAEAFCYATATHFLPNSTGQNTRTFVGSYDFRLINEDKSWRINQFTFNLKYLDGNTDLHNPDSQTPNAR</sequence>
<proteinExistence type="predicted"/>
<evidence type="ECO:0000259" key="1">
    <source>
        <dbReference type="Pfam" id="PF13577"/>
    </source>
</evidence>
<keyword evidence="3" id="KW-1185">Reference proteome</keyword>
<dbReference type="Pfam" id="PF13577">
    <property type="entry name" value="SnoaL_4"/>
    <property type="match status" value="1"/>
</dbReference>
<dbReference type="InterPro" id="IPR037401">
    <property type="entry name" value="SnoaL-like"/>
</dbReference>
<dbReference type="Gene3D" id="3.10.450.50">
    <property type="match status" value="1"/>
</dbReference>
<organism evidence="2 3">
    <name type="scientific">Nibrella viscosa</name>
    <dbReference type="NCBI Taxonomy" id="1084524"/>
    <lineage>
        <taxon>Bacteria</taxon>
        <taxon>Pseudomonadati</taxon>
        <taxon>Bacteroidota</taxon>
        <taxon>Cytophagia</taxon>
        <taxon>Cytophagales</taxon>
        <taxon>Spirosomataceae</taxon>
        <taxon>Nibrella</taxon>
    </lineage>
</organism>
<dbReference type="CDD" id="cd00531">
    <property type="entry name" value="NTF2_like"/>
    <property type="match status" value="1"/>
</dbReference>
<dbReference type="Proteomes" id="UP001500936">
    <property type="component" value="Unassembled WGS sequence"/>
</dbReference>
<feature type="domain" description="SnoaL-like" evidence="1">
    <location>
        <begin position="16"/>
        <end position="141"/>
    </location>
</feature>
<comment type="caution">
    <text evidence="2">The sequence shown here is derived from an EMBL/GenBank/DDBJ whole genome shotgun (WGS) entry which is preliminary data.</text>
</comment>
<evidence type="ECO:0000313" key="2">
    <source>
        <dbReference type="EMBL" id="GAA4395226.1"/>
    </source>
</evidence>
<name>A0ABP8JS67_9BACT</name>
<gene>
    <name evidence="2" type="ORF">GCM10023187_01860</name>
</gene>
<protein>
    <recommendedName>
        <fullName evidence="1">SnoaL-like domain-containing protein</fullName>
    </recommendedName>
</protein>